<keyword evidence="1" id="KW-0812">Transmembrane</keyword>
<dbReference type="Proteomes" id="UP001144372">
    <property type="component" value="Unassembled WGS sequence"/>
</dbReference>
<organism evidence="2 3">
    <name type="scientific">Desulforhabdus amnigena</name>
    <dbReference type="NCBI Taxonomy" id="40218"/>
    <lineage>
        <taxon>Bacteria</taxon>
        <taxon>Pseudomonadati</taxon>
        <taxon>Thermodesulfobacteriota</taxon>
        <taxon>Syntrophobacteria</taxon>
        <taxon>Syntrophobacterales</taxon>
        <taxon>Syntrophobacteraceae</taxon>
        <taxon>Desulforhabdus</taxon>
    </lineage>
</organism>
<proteinExistence type="predicted"/>
<dbReference type="AlphaFoldDB" id="A0A9W6CXP4"/>
<name>A0A9W6CXP4_9BACT</name>
<dbReference type="PANTHER" id="PTHR43801">
    <property type="entry name" value="NUCLEOTIDE-BINDING PROTEIN-RELATED"/>
    <property type="match status" value="1"/>
</dbReference>
<comment type="caution">
    <text evidence="2">The sequence shown here is derived from an EMBL/GenBank/DDBJ whole genome shotgun (WGS) entry which is preliminary data.</text>
</comment>
<evidence type="ECO:0000256" key="1">
    <source>
        <dbReference type="SAM" id="Phobius"/>
    </source>
</evidence>
<dbReference type="Pfam" id="PF01976">
    <property type="entry name" value="DUF116"/>
    <property type="match status" value="1"/>
</dbReference>
<accession>A0A9W6CXP4</accession>
<evidence type="ECO:0000313" key="3">
    <source>
        <dbReference type="Proteomes" id="UP001144372"/>
    </source>
</evidence>
<evidence type="ECO:0000313" key="2">
    <source>
        <dbReference type="EMBL" id="GLI34544.1"/>
    </source>
</evidence>
<keyword evidence="1" id="KW-0472">Membrane</keyword>
<feature type="transmembrane region" description="Helical" evidence="1">
    <location>
        <begin position="56"/>
        <end position="85"/>
    </location>
</feature>
<protein>
    <recommendedName>
        <fullName evidence="4">DUF116 domain-containing protein</fullName>
    </recommendedName>
</protein>
<dbReference type="InterPro" id="IPR002829">
    <property type="entry name" value="DUF116"/>
</dbReference>
<feature type="transmembrane region" description="Helical" evidence="1">
    <location>
        <begin position="21"/>
        <end position="44"/>
    </location>
</feature>
<reference evidence="2" key="1">
    <citation type="submission" date="2022-12" db="EMBL/GenBank/DDBJ databases">
        <title>Reference genome sequencing for broad-spectrum identification of bacterial and archaeal isolates by mass spectrometry.</title>
        <authorList>
            <person name="Sekiguchi Y."/>
            <person name="Tourlousse D.M."/>
        </authorList>
    </citation>
    <scope>NUCLEOTIDE SEQUENCE</scope>
    <source>
        <strain evidence="2">ASRB1</strain>
    </source>
</reference>
<dbReference type="PANTHER" id="PTHR43801:SF1">
    <property type="entry name" value="POLYPRENYL SYNTHETASE"/>
    <property type="match status" value="1"/>
</dbReference>
<keyword evidence="3" id="KW-1185">Reference proteome</keyword>
<keyword evidence="1" id="KW-1133">Transmembrane helix</keyword>
<gene>
    <name evidence="2" type="ORF">DAMNIGENAA_19770</name>
</gene>
<evidence type="ECO:0008006" key="4">
    <source>
        <dbReference type="Google" id="ProtNLM"/>
    </source>
</evidence>
<sequence length="270" mass="29804">MPLEKHSSEDRVAPLKQPAKITLVGLMGLTGILILLTLSLVYLVPYYGLNRFHSQFVWFMASLLGVLGILTLVGVSLLIAVTLLGHDVPFSKKLRSFTAKFMLPVLVVVGKLVGLKREEVQHAFVAVNNEIVMAQCRNGHAPQRILLLMPHCLQNSNCPVKITYRVQNCKRCGKCPIKDLLELSAKYGVDLAVATGGTRARQIVLEKRPDLIIAVACERDLTSGIQDTTPLPVYGIFNERPHGPCFNTQVAVERVEAVLQEVVSMRRAES</sequence>
<dbReference type="EMBL" id="BSDR01000001">
    <property type="protein sequence ID" value="GLI34544.1"/>
    <property type="molecule type" value="Genomic_DNA"/>
</dbReference>